<evidence type="ECO:0000313" key="3">
    <source>
        <dbReference type="Proteomes" id="UP000696280"/>
    </source>
</evidence>
<evidence type="ECO:0000313" key="2">
    <source>
        <dbReference type="EMBL" id="CAG8962131.1"/>
    </source>
</evidence>
<comment type="caution">
    <text evidence="2">The sequence shown here is derived from an EMBL/GenBank/DDBJ whole genome shotgun (WGS) entry which is preliminary data.</text>
</comment>
<name>A0A9N9LBT6_9HELO</name>
<feature type="region of interest" description="Disordered" evidence="1">
    <location>
        <begin position="1"/>
        <end position="59"/>
    </location>
</feature>
<dbReference type="Proteomes" id="UP000696280">
    <property type="component" value="Unassembled WGS sequence"/>
</dbReference>
<gene>
    <name evidence="2" type="ORF">HYFRA_00005175</name>
</gene>
<dbReference type="EMBL" id="CAJVRL010000127">
    <property type="protein sequence ID" value="CAG8962131.1"/>
    <property type="molecule type" value="Genomic_DNA"/>
</dbReference>
<keyword evidence="3" id="KW-1185">Reference proteome</keyword>
<protein>
    <submittedName>
        <fullName evidence="2">Uncharacterized protein</fullName>
    </submittedName>
</protein>
<organism evidence="2 3">
    <name type="scientific">Hymenoscyphus fraxineus</name>
    <dbReference type="NCBI Taxonomy" id="746836"/>
    <lineage>
        <taxon>Eukaryota</taxon>
        <taxon>Fungi</taxon>
        <taxon>Dikarya</taxon>
        <taxon>Ascomycota</taxon>
        <taxon>Pezizomycotina</taxon>
        <taxon>Leotiomycetes</taxon>
        <taxon>Helotiales</taxon>
        <taxon>Helotiaceae</taxon>
        <taxon>Hymenoscyphus</taxon>
    </lineage>
</organism>
<reference evidence="2" key="1">
    <citation type="submission" date="2021-07" db="EMBL/GenBank/DDBJ databases">
        <authorList>
            <person name="Durling M."/>
        </authorList>
    </citation>
    <scope>NUCLEOTIDE SEQUENCE</scope>
</reference>
<dbReference type="AlphaFoldDB" id="A0A9N9LBT6"/>
<evidence type="ECO:0000256" key="1">
    <source>
        <dbReference type="SAM" id="MobiDB-lite"/>
    </source>
</evidence>
<sequence length="87" mass="9298">MKDGAKRDNISTKIQESAPDDTVKSSKSLAAGMKSIRVQRQSPVPTTIAPAQTKRPGELVGSKINSGPSTIHSEILLATNMTFSIFQ</sequence>
<proteinExistence type="predicted"/>
<feature type="compositionally biased region" description="Basic and acidic residues" evidence="1">
    <location>
        <begin position="1"/>
        <end position="10"/>
    </location>
</feature>
<accession>A0A9N9LBT6</accession>